<evidence type="ECO:0000259" key="2">
    <source>
        <dbReference type="PROSITE" id="PS50995"/>
    </source>
</evidence>
<comment type="caution">
    <text evidence="3">The sequence shown here is derived from an EMBL/GenBank/DDBJ whole genome shotgun (WGS) entry which is preliminary data.</text>
</comment>
<dbReference type="InterPro" id="IPR039422">
    <property type="entry name" value="MarR/SlyA-like"/>
</dbReference>
<dbReference type="Gene3D" id="1.10.10.10">
    <property type="entry name" value="Winged helix-like DNA-binding domain superfamily/Winged helix DNA-binding domain"/>
    <property type="match status" value="1"/>
</dbReference>
<dbReference type="RefSeq" id="WP_382420726.1">
    <property type="nucleotide sequence ID" value="NZ_JBHSCW010000001.1"/>
</dbReference>
<evidence type="ECO:0000313" key="4">
    <source>
        <dbReference type="Proteomes" id="UP001595799"/>
    </source>
</evidence>
<protein>
    <submittedName>
        <fullName evidence="3">MarR family winged helix-turn-helix transcriptional regulator</fullName>
    </submittedName>
</protein>
<dbReference type="SMART" id="SM00347">
    <property type="entry name" value="HTH_MARR"/>
    <property type="match status" value="1"/>
</dbReference>
<dbReference type="InterPro" id="IPR036388">
    <property type="entry name" value="WH-like_DNA-bd_sf"/>
</dbReference>
<accession>A0ABV8UHS4</accession>
<dbReference type="PANTHER" id="PTHR33164">
    <property type="entry name" value="TRANSCRIPTIONAL REGULATOR, MARR FAMILY"/>
    <property type="match status" value="1"/>
</dbReference>
<keyword evidence="4" id="KW-1185">Reference proteome</keyword>
<dbReference type="Pfam" id="PF12802">
    <property type="entry name" value="MarR_2"/>
    <property type="match status" value="1"/>
</dbReference>
<dbReference type="InterPro" id="IPR000835">
    <property type="entry name" value="HTH_MarR-typ"/>
</dbReference>
<dbReference type="Proteomes" id="UP001595799">
    <property type="component" value="Unassembled WGS sequence"/>
</dbReference>
<dbReference type="PROSITE" id="PS50995">
    <property type="entry name" value="HTH_MARR_2"/>
    <property type="match status" value="1"/>
</dbReference>
<dbReference type="SUPFAM" id="SSF46785">
    <property type="entry name" value="Winged helix' DNA-binding domain"/>
    <property type="match status" value="1"/>
</dbReference>
<gene>
    <name evidence="3" type="ORF">ACFOW6_02400</name>
</gene>
<evidence type="ECO:0000313" key="3">
    <source>
        <dbReference type="EMBL" id="MFC4350388.1"/>
    </source>
</evidence>
<dbReference type="PRINTS" id="PR00598">
    <property type="entry name" value="HTHMARR"/>
</dbReference>
<sequence>MSGRSNRKKAKDASASVDGETASPDFGFLAELVSFHFRMLSIELNRAYDHSFADTPLAGGTGKLSTLIVVANNPGVSQTSVAKALDKDRSAMVKLVDHLEAKELIVRHPSPKERRTYALQLTDKGRSLLDQVTNIACRYDEDFFSVLTDEERDELVRILKKLRRHHEPGTAGL</sequence>
<proteinExistence type="predicted"/>
<organism evidence="3 4">
    <name type="scientific">Fodinicurvata halophila</name>
    <dbReference type="NCBI Taxonomy" id="1419723"/>
    <lineage>
        <taxon>Bacteria</taxon>
        <taxon>Pseudomonadati</taxon>
        <taxon>Pseudomonadota</taxon>
        <taxon>Alphaproteobacteria</taxon>
        <taxon>Rhodospirillales</taxon>
        <taxon>Rhodovibrionaceae</taxon>
        <taxon>Fodinicurvata</taxon>
    </lineage>
</organism>
<feature type="compositionally biased region" description="Basic residues" evidence="1">
    <location>
        <begin position="1"/>
        <end position="10"/>
    </location>
</feature>
<feature type="domain" description="HTH marR-type" evidence="2">
    <location>
        <begin position="30"/>
        <end position="164"/>
    </location>
</feature>
<dbReference type="InterPro" id="IPR036390">
    <property type="entry name" value="WH_DNA-bd_sf"/>
</dbReference>
<feature type="region of interest" description="Disordered" evidence="1">
    <location>
        <begin position="1"/>
        <end position="20"/>
    </location>
</feature>
<reference evidence="4" key="1">
    <citation type="journal article" date="2019" name="Int. J. Syst. Evol. Microbiol.">
        <title>The Global Catalogue of Microorganisms (GCM) 10K type strain sequencing project: providing services to taxonomists for standard genome sequencing and annotation.</title>
        <authorList>
            <consortium name="The Broad Institute Genomics Platform"/>
            <consortium name="The Broad Institute Genome Sequencing Center for Infectious Disease"/>
            <person name="Wu L."/>
            <person name="Ma J."/>
        </authorList>
    </citation>
    <scope>NUCLEOTIDE SEQUENCE [LARGE SCALE GENOMIC DNA]</scope>
    <source>
        <strain evidence="4">CECT 8472</strain>
    </source>
</reference>
<name>A0ABV8UHS4_9PROT</name>
<dbReference type="PANTHER" id="PTHR33164:SF57">
    <property type="entry name" value="MARR-FAMILY TRANSCRIPTIONAL REGULATOR"/>
    <property type="match status" value="1"/>
</dbReference>
<dbReference type="EMBL" id="JBHSCW010000001">
    <property type="protein sequence ID" value="MFC4350388.1"/>
    <property type="molecule type" value="Genomic_DNA"/>
</dbReference>
<evidence type="ECO:0000256" key="1">
    <source>
        <dbReference type="SAM" id="MobiDB-lite"/>
    </source>
</evidence>